<protein>
    <submittedName>
        <fullName evidence="1">Uncharacterized protein</fullName>
    </submittedName>
</protein>
<proteinExistence type="predicted"/>
<evidence type="ECO:0000313" key="1">
    <source>
        <dbReference type="EMBL" id="KIJ06576.1"/>
    </source>
</evidence>
<dbReference type="AlphaFoldDB" id="A0A0C9TH29"/>
<reference evidence="1 2" key="1">
    <citation type="submission" date="2014-06" db="EMBL/GenBank/DDBJ databases">
        <authorList>
            <consortium name="DOE Joint Genome Institute"/>
            <person name="Kuo A."/>
            <person name="Kohler A."/>
            <person name="Nagy L.G."/>
            <person name="Floudas D."/>
            <person name="Copeland A."/>
            <person name="Barry K.W."/>
            <person name="Cichocki N."/>
            <person name="Veneault-Fourrey C."/>
            <person name="LaButti K."/>
            <person name="Lindquist E.A."/>
            <person name="Lipzen A."/>
            <person name="Lundell T."/>
            <person name="Morin E."/>
            <person name="Murat C."/>
            <person name="Sun H."/>
            <person name="Tunlid A."/>
            <person name="Henrissat B."/>
            <person name="Grigoriev I.V."/>
            <person name="Hibbett D.S."/>
            <person name="Martin F."/>
            <person name="Nordberg H.P."/>
            <person name="Cantor M.N."/>
            <person name="Hua S.X."/>
        </authorList>
    </citation>
    <scope>NUCLEOTIDE SEQUENCE [LARGE SCALE GENOMIC DNA]</scope>
    <source>
        <strain evidence="1 2">ATCC 200175</strain>
    </source>
</reference>
<organism evidence="1 2">
    <name type="scientific">Paxillus involutus ATCC 200175</name>
    <dbReference type="NCBI Taxonomy" id="664439"/>
    <lineage>
        <taxon>Eukaryota</taxon>
        <taxon>Fungi</taxon>
        <taxon>Dikarya</taxon>
        <taxon>Basidiomycota</taxon>
        <taxon>Agaricomycotina</taxon>
        <taxon>Agaricomycetes</taxon>
        <taxon>Agaricomycetidae</taxon>
        <taxon>Boletales</taxon>
        <taxon>Paxilineae</taxon>
        <taxon>Paxillaceae</taxon>
        <taxon>Paxillus</taxon>
    </lineage>
</organism>
<evidence type="ECO:0000313" key="2">
    <source>
        <dbReference type="Proteomes" id="UP000053647"/>
    </source>
</evidence>
<dbReference type="HOGENOM" id="CLU_2886436_0_0_1"/>
<keyword evidence="2" id="KW-1185">Reference proteome</keyword>
<reference evidence="2" key="2">
    <citation type="submission" date="2015-01" db="EMBL/GenBank/DDBJ databases">
        <title>Evolutionary Origins and Diversification of the Mycorrhizal Mutualists.</title>
        <authorList>
            <consortium name="DOE Joint Genome Institute"/>
            <consortium name="Mycorrhizal Genomics Consortium"/>
            <person name="Kohler A."/>
            <person name="Kuo A."/>
            <person name="Nagy L.G."/>
            <person name="Floudas D."/>
            <person name="Copeland A."/>
            <person name="Barry K.W."/>
            <person name="Cichocki N."/>
            <person name="Veneault-Fourrey C."/>
            <person name="LaButti K."/>
            <person name="Lindquist E.A."/>
            <person name="Lipzen A."/>
            <person name="Lundell T."/>
            <person name="Morin E."/>
            <person name="Murat C."/>
            <person name="Riley R."/>
            <person name="Ohm R."/>
            <person name="Sun H."/>
            <person name="Tunlid A."/>
            <person name="Henrissat B."/>
            <person name="Grigoriev I.V."/>
            <person name="Hibbett D.S."/>
            <person name="Martin F."/>
        </authorList>
    </citation>
    <scope>NUCLEOTIDE SEQUENCE [LARGE SCALE GENOMIC DNA]</scope>
    <source>
        <strain evidence="2">ATCC 200175</strain>
    </source>
</reference>
<dbReference type="Proteomes" id="UP000053647">
    <property type="component" value="Unassembled WGS sequence"/>
</dbReference>
<sequence>MASVPREENETAKAGDSDTEFVLARRCFVILCSLLVERCLGEIIKMPGGTRALFWPRTFKGRG</sequence>
<gene>
    <name evidence="1" type="ORF">PAXINDRAFT_20237</name>
</gene>
<name>A0A0C9TH29_PAXIN</name>
<dbReference type="EMBL" id="KN820261">
    <property type="protein sequence ID" value="KIJ06576.1"/>
    <property type="molecule type" value="Genomic_DNA"/>
</dbReference>
<accession>A0A0C9TH29</accession>